<accession>A0A4Q7IJR8</accession>
<protein>
    <submittedName>
        <fullName evidence="3">Amidohydrolase</fullName>
    </submittedName>
</protein>
<name>A0A4Q7IJR8_9GAMM</name>
<feature type="domain" description="Amidohydrolase-related" evidence="2">
    <location>
        <begin position="392"/>
        <end position="488"/>
    </location>
</feature>
<feature type="signal peptide" evidence="1">
    <location>
        <begin position="1"/>
        <end position="17"/>
    </location>
</feature>
<proteinExistence type="predicted"/>
<dbReference type="Pfam" id="PF01979">
    <property type="entry name" value="Amidohydro_1"/>
    <property type="match status" value="1"/>
</dbReference>
<dbReference type="Gene3D" id="3.40.50.10910">
    <property type="entry name" value="Amidohydrolase"/>
    <property type="match status" value="1"/>
</dbReference>
<dbReference type="SUPFAM" id="SSF51338">
    <property type="entry name" value="Composite domain of metallo-dependent hydrolases"/>
    <property type="match status" value="1"/>
</dbReference>
<comment type="caution">
    <text evidence="3">The sequence shown here is derived from an EMBL/GenBank/DDBJ whole genome shotgun (WGS) entry which is preliminary data.</text>
</comment>
<keyword evidence="3" id="KW-0378">Hydrolase</keyword>
<organism evidence="3 4">
    <name type="scientific">Pseudoalteromonas phenolica</name>
    <dbReference type="NCBI Taxonomy" id="161398"/>
    <lineage>
        <taxon>Bacteria</taxon>
        <taxon>Pseudomonadati</taxon>
        <taxon>Pseudomonadota</taxon>
        <taxon>Gammaproteobacteria</taxon>
        <taxon>Alteromonadales</taxon>
        <taxon>Pseudoalteromonadaceae</taxon>
        <taxon>Pseudoalteromonas</taxon>
    </lineage>
</organism>
<evidence type="ECO:0000313" key="4">
    <source>
        <dbReference type="Proteomes" id="UP000291338"/>
    </source>
</evidence>
<feature type="chain" id="PRO_5020717898" evidence="1">
    <location>
        <begin position="18"/>
        <end position="499"/>
    </location>
</feature>
<evidence type="ECO:0000256" key="1">
    <source>
        <dbReference type="SAM" id="SignalP"/>
    </source>
</evidence>
<dbReference type="Gene3D" id="3.30.110.90">
    <property type="entry name" value="Amidohydrolase"/>
    <property type="match status" value="1"/>
</dbReference>
<dbReference type="PANTHER" id="PTHR43135:SF3">
    <property type="entry name" value="ALPHA-D-RIBOSE 1-METHYLPHOSPHONATE 5-TRIPHOSPHATE DIPHOSPHATASE"/>
    <property type="match status" value="1"/>
</dbReference>
<dbReference type="InterPro" id="IPR032466">
    <property type="entry name" value="Metal_Hydrolase"/>
</dbReference>
<dbReference type="InterPro" id="IPR006680">
    <property type="entry name" value="Amidohydro-rel"/>
</dbReference>
<keyword evidence="1" id="KW-0732">Signal</keyword>
<dbReference type="Gene3D" id="1.20.58.520">
    <property type="entry name" value="Amidohydrolase"/>
    <property type="match status" value="1"/>
</dbReference>
<gene>
    <name evidence="3" type="ORF">C1E23_18140</name>
</gene>
<dbReference type="Proteomes" id="UP000291338">
    <property type="component" value="Unassembled WGS sequence"/>
</dbReference>
<dbReference type="PROSITE" id="PS01137">
    <property type="entry name" value="TATD_1"/>
    <property type="match status" value="1"/>
</dbReference>
<dbReference type="SUPFAM" id="SSF51556">
    <property type="entry name" value="Metallo-dependent hydrolases"/>
    <property type="match status" value="1"/>
</dbReference>
<dbReference type="RefSeq" id="WP_130256913.1">
    <property type="nucleotide sequence ID" value="NZ_PPSX01000085.1"/>
</dbReference>
<dbReference type="InterPro" id="IPR051781">
    <property type="entry name" value="Metallo-dep_Hydrolase"/>
</dbReference>
<dbReference type="EMBL" id="PPSX01000085">
    <property type="protein sequence ID" value="RZQ51649.1"/>
    <property type="molecule type" value="Genomic_DNA"/>
</dbReference>
<dbReference type="InterPro" id="IPR011059">
    <property type="entry name" value="Metal-dep_hydrolase_composite"/>
</dbReference>
<dbReference type="AlphaFoldDB" id="A0A4Q7IJR8"/>
<dbReference type="Gene3D" id="2.30.40.10">
    <property type="entry name" value="Urease, subunit C, domain 1"/>
    <property type="match status" value="1"/>
</dbReference>
<evidence type="ECO:0000259" key="2">
    <source>
        <dbReference type="Pfam" id="PF01979"/>
    </source>
</evidence>
<evidence type="ECO:0000313" key="3">
    <source>
        <dbReference type="EMBL" id="RZQ51649.1"/>
    </source>
</evidence>
<dbReference type="InterPro" id="IPR018228">
    <property type="entry name" value="DNase_TatD-rel_CS"/>
</dbReference>
<reference evidence="3 4" key="1">
    <citation type="submission" date="2018-01" db="EMBL/GenBank/DDBJ databases">
        <title>Co-occurrence of chitin degradation, pigmentation and bioactivity in marine Pseudoalteromonas.</title>
        <authorList>
            <person name="Paulsen S."/>
            <person name="Gram L."/>
            <person name="Machado H."/>
        </authorList>
    </citation>
    <scope>NUCLEOTIDE SEQUENCE [LARGE SCALE GENOMIC DNA]</scope>
    <source>
        <strain evidence="3 4">S3898</strain>
    </source>
</reference>
<dbReference type="GO" id="GO:0016810">
    <property type="term" value="F:hydrolase activity, acting on carbon-nitrogen (but not peptide) bonds"/>
    <property type="evidence" value="ECO:0007669"/>
    <property type="project" value="InterPro"/>
</dbReference>
<sequence>MKTLMLTSLLLPFVLNAKEFDIIIKNVTVISPLNPYQANVADKRWVGIQDDKIKMISAKALIDADANVIDGTGKFLIPGLMDAHVHLNRMPGLPFELKQLNEKEVAELESLQQQYLQRQGKNYLYYGVTQVLEPGASKESMSLFQSNGVAPTSYFCGAVPIYRGYNAQGIKYEHLHEKRPYYAHQHGDPSHHHDKHLLESHSPEQSVKRMADDAAICTKVYLEDGFGERSDIPLIAPKTLDELKYASEKHGLKMMAHANATDMQRLGLNHKVDVMAHGNWNWLDESRVGTKGELPPKVKAVADDIIRSGVAYQPTLNVMRALTDVMREGHITQPEYKTVLSEAQIAWYQTEAGQWFAREVKSGWGNMSDAQKIARFEFNQQLGKRVLKYMYQNGGLISLATDTPPAPTYASQPGLATYWELKDMHDAGMSLASILAAATLNNAKAFSLDKQYGTVEAGKVANLLLLNVSPLQSVEAYNHIDMVILNGVPLLRSDLEITK</sequence>
<dbReference type="PANTHER" id="PTHR43135">
    <property type="entry name" value="ALPHA-D-RIBOSE 1-METHYLPHOSPHONATE 5-TRIPHOSPHATE DIPHOSPHATASE"/>
    <property type="match status" value="1"/>
</dbReference>